<comment type="subcellular location">
    <subcellularLocation>
        <location evidence="1">Cell membrane</location>
        <topology evidence="1">Multi-pass membrane protein</topology>
    </subcellularLocation>
</comment>
<dbReference type="SUPFAM" id="SSF81321">
    <property type="entry name" value="Family A G protein-coupled receptor-like"/>
    <property type="match status" value="1"/>
</dbReference>
<keyword evidence="7 9" id="KW-0675">Receptor</keyword>
<feature type="transmembrane region" description="Helical" evidence="10">
    <location>
        <begin position="109"/>
        <end position="130"/>
    </location>
</feature>
<comment type="caution">
    <text evidence="12">The sequence shown here is derived from an EMBL/GenBank/DDBJ whole genome shotgun (WGS) entry which is preliminary data.</text>
</comment>
<dbReference type="Gene3D" id="1.20.1070.10">
    <property type="entry name" value="Rhodopsin 7-helix transmembrane proteins"/>
    <property type="match status" value="1"/>
</dbReference>
<sequence length="351" mass="40080">MINTSNSNLYGNNTVQRKQTTGTLVTSSTMVNQWVILSVYVFTFLIGLPANLLAICTFFKKLGDKPSPNDILLFNLTVSDLLFLIFLPFKIYEAAMGMKWYLPQTLCSISSYVFFTTIYTSSLLLMAISVNRYLGLAFPFKYRQIRRPKYAMGGSVLIWLISASHCSIVFITVHMQDNNGTANATANTTAPKNVCYEEFTNKQKRFLLPARLEFFVVLYVVPLLVCVFCYINCIYILHTRPHITKEKKHRAIGMALCTLSIFLLCFLPYNTSHLIGYSSNKSPEWRYYTLLLSTLNTCLDPIVFYFSSSTFRDKSRVSFLKVMHIRPWKPKGTTAEMTNVTNCYPKNSVTS</sequence>
<keyword evidence="6 10" id="KW-0472">Membrane</keyword>
<keyword evidence="4 10" id="KW-1133">Transmembrane helix</keyword>
<accession>A0A5A9MZ62</accession>
<comment type="similarity">
    <text evidence="9">Belongs to the G-protein coupled receptor 1 family.</text>
</comment>
<keyword evidence="8 9" id="KW-0807">Transducer</keyword>
<dbReference type="PROSITE" id="PS00237">
    <property type="entry name" value="G_PROTEIN_RECEP_F1_1"/>
    <property type="match status" value="1"/>
</dbReference>
<evidence type="ECO:0000313" key="12">
    <source>
        <dbReference type="EMBL" id="KAA0702650.1"/>
    </source>
</evidence>
<dbReference type="CDD" id="cd15170">
    <property type="entry name" value="7tmA_FFAR2_FFAR3"/>
    <property type="match status" value="1"/>
</dbReference>
<evidence type="ECO:0000256" key="9">
    <source>
        <dbReference type="RuleBase" id="RU000688"/>
    </source>
</evidence>
<evidence type="ECO:0000256" key="10">
    <source>
        <dbReference type="SAM" id="Phobius"/>
    </source>
</evidence>
<evidence type="ECO:0000256" key="5">
    <source>
        <dbReference type="ARBA" id="ARBA00023040"/>
    </source>
</evidence>
<dbReference type="PROSITE" id="PS50262">
    <property type="entry name" value="G_PROTEIN_RECEP_F1_2"/>
    <property type="match status" value="1"/>
</dbReference>
<feature type="transmembrane region" description="Helical" evidence="10">
    <location>
        <begin position="249"/>
        <end position="269"/>
    </location>
</feature>
<feature type="transmembrane region" description="Helical" evidence="10">
    <location>
        <begin position="71"/>
        <end position="89"/>
    </location>
</feature>
<evidence type="ECO:0000256" key="3">
    <source>
        <dbReference type="ARBA" id="ARBA00022692"/>
    </source>
</evidence>
<feature type="domain" description="G-protein coupled receptors family 1 profile" evidence="11">
    <location>
        <begin position="50"/>
        <end position="304"/>
    </location>
</feature>
<evidence type="ECO:0000256" key="2">
    <source>
        <dbReference type="ARBA" id="ARBA00022475"/>
    </source>
</evidence>
<evidence type="ECO:0000259" key="11">
    <source>
        <dbReference type="PROSITE" id="PS50262"/>
    </source>
</evidence>
<dbReference type="Proteomes" id="UP000324632">
    <property type="component" value="Chromosome 24"/>
</dbReference>
<keyword evidence="2" id="KW-1003">Cell membrane</keyword>
<dbReference type="Pfam" id="PF00001">
    <property type="entry name" value="7tm_1"/>
    <property type="match status" value="1"/>
</dbReference>
<evidence type="ECO:0000256" key="1">
    <source>
        <dbReference type="ARBA" id="ARBA00004651"/>
    </source>
</evidence>
<dbReference type="PANTHER" id="PTHR45822">
    <property type="entry name" value="FREE FATTY ACID RECEPTOR 2-RELATED"/>
    <property type="match status" value="1"/>
</dbReference>
<dbReference type="PANTHER" id="PTHR45822:SF7">
    <property type="entry name" value="FREE FATTY ACID RECEPTOR 3-LIKE"/>
    <property type="match status" value="1"/>
</dbReference>
<feature type="transmembrane region" description="Helical" evidence="10">
    <location>
        <begin position="150"/>
        <end position="173"/>
    </location>
</feature>
<organism evidence="12 13">
    <name type="scientific">Triplophysa tibetana</name>
    <dbReference type="NCBI Taxonomy" id="1572043"/>
    <lineage>
        <taxon>Eukaryota</taxon>
        <taxon>Metazoa</taxon>
        <taxon>Chordata</taxon>
        <taxon>Craniata</taxon>
        <taxon>Vertebrata</taxon>
        <taxon>Euteleostomi</taxon>
        <taxon>Actinopterygii</taxon>
        <taxon>Neopterygii</taxon>
        <taxon>Teleostei</taxon>
        <taxon>Ostariophysi</taxon>
        <taxon>Cypriniformes</taxon>
        <taxon>Nemacheilidae</taxon>
        <taxon>Triplophysa</taxon>
    </lineage>
</organism>
<evidence type="ECO:0000256" key="8">
    <source>
        <dbReference type="ARBA" id="ARBA00023224"/>
    </source>
</evidence>
<dbReference type="GO" id="GO:0004930">
    <property type="term" value="F:G protein-coupled receptor activity"/>
    <property type="evidence" value="ECO:0007669"/>
    <property type="project" value="UniProtKB-KW"/>
</dbReference>
<dbReference type="InterPro" id="IPR000276">
    <property type="entry name" value="GPCR_Rhodpsn"/>
</dbReference>
<feature type="transmembrane region" description="Helical" evidence="10">
    <location>
        <begin position="214"/>
        <end position="237"/>
    </location>
</feature>
<keyword evidence="5 9" id="KW-0297">G-protein coupled receptor</keyword>
<gene>
    <name evidence="12" type="ORF">E1301_Tti011264</name>
</gene>
<keyword evidence="3 9" id="KW-0812">Transmembrane</keyword>
<evidence type="ECO:0000256" key="4">
    <source>
        <dbReference type="ARBA" id="ARBA00022989"/>
    </source>
</evidence>
<dbReference type="InterPro" id="IPR017452">
    <property type="entry name" value="GPCR_Rhodpsn_7TM"/>
</dbReference>
<dbReference type="GO" id="GO:0071398">
    <property type="term" value="P:cellular response to fatty acid"/>
    <property type="evidence" value="ECO:0007669"/>
    <property type="project" value="TreeGrafter"/>
</dbReference>
<dbReference type="InterPro" id="IPR013312">
    <property type="entry name" value="GPR40-rel_orph"/>
</dbReference>
<feature type="transmembrane region" description="Helical" evidence="10">
    <location>
        <begin position="285"/>
        <end position="306"/>
    </location>
</feature>
<dbReference type="AlphaFoldDB" id="A0A5A9MZ62"/>
<proteinExistence type="inferred from homology"/>
<name>A0A5A9MZ62_9TELE</name>
<feature type="transmembrane region" description="Helical" evidence="10">
    <location>
        <begin position="34"/>
        <end position="59"/>
    </location>
</feature>
<dbReference type="GO" id="GO:0005886">
    <property type="term" value="C:plasma membrane"/>
    <property type="evidence" value="ECO:0007669"/>
    <property type="project" value="UniProtKB-SubCell"/>
</dbReference>
<keyword evidence="13" id="KW-1185">Reference proteome</keyword>
<evidence type="ECO:0000256" key="6">
    <source>
        <dbReference type="ARBA" id="ARBA00023136"/>
    </source>
</evidence>
<evidence type="ECO:0000313" key="13">
    <source>
        <dbReference type="Proteomes" id="UP000324632"/>
    </source>
</evidence>
<reference evidence="12 13" key="1">
    <citation type="journal article" date="2019" name="Mol. Ecol. Resour.">
        <title>Chromosome-level genome assembly of Triplophysa tibetana, a fish adapted to the harsh high-altitude environment of the Tibetan Plateau.</title>
        <authorList>
            <person name="Yang X."/>
            <person name="Liu H."/>
            <person name="Ma Z."/>
            <person name="Zou Y."/>
            <person name="Zou M."/>
            <person name="Mao Y."/>
            <person name="Li X."/>
            <person name="Wang H."/>
            <person name="Chen T."/>
            <person name="Wang W."/>
            <person name="Yang R."/>
        </authorList>
    </citation>
    <scope>NUCLEOTIDE SEQUENCE [LARGE SCALE GENOMIC DNA]</scope>
    <source>
        <strain evidence="12">TTIB1903HZAU</strain>
        <tissue evidence="12">Muscle</tissue>
    </source>
</reference>
<evidence type="ECO:0000256" key="7">
    <source>
        <dbReference type="ARBA" id="ARBA00023170"/>
    </source>
</evidence>
<dbReference type="EMBL" id="SOYY01000024">
    <property type="protein sequence ID" value="KAA0702650.1"/>
    <property type="molecule type" value="Genomic_DNA"/>
</dbReference>
<protein>
    <submittedName>
        <fullName evidence="12">Free fatty acid receptor 3 G-protein coupled receptor 41</fullName>
    </submittedName>
</protein>
<dbReference type="PRINTS" id="PR01904">
    <property type="entry name" value="GPR40FAMILY"/>
</dbReference>
<dbReference type="PRINTS" id="PR00237">
    <property type="entry name" value="GPCRRHODOPSN"/>
</dbReference>